<dbReference type="GO" id="GO:0030313">
    <property type="term" value="C:cell envelope"/>
    <property type="evidence" value="ECO:0007669"/>
    <property type="project" value="UniProtKB-SubCell"/>
</dbReference>
<dbReference type="InterPro" id="IPR011795">
    <property type="entry name" value="MerP"/>
</dbReference>
<dbReference type="Gene3D" id="3.30.70.100">
    <property type="match status" value="1"/>
</dbReference>
<reference evidence="4" key="1">
    <citation type="submission" date="2018-06" db="EMBL/GenBank/DDBJ databases">
        <authorList>
            <person name="Zhirakovskaya E."/>
        </authorList>
    </citation>
    <scope>NUCLEOTIDE SEQUENCE</scope>
</reference>
<dbReference type="EMBL" id="UOFZ01000028">
    <property type="protein sequence ID" value="VAX12301.1"/>
    <property type="molecule type" value="Genomic_DNA"/>
</dbReference>
<comment type="subcellular location">
    <subcellularLocation>
        <location evidence="1">Cell envelope</location>
    </subcellularLocation>
</comment>
<dbReference type="Pfam" id="PF00403">
    <property type="entry name" value="HMA"/>
    <property type="match status" value="1"/>
</dbReference>
<evidence type="ECO:0000259" key="3">
    <source>
        <dbReference type="PROSITE" id="PS50846"/>
    </source>
</evidence>
<protein>
    <submittedName>
        <fullName evidence="4">Periplasmic mercury(+2) binding protein</fullName>
    </submittedName>
</protein>
<evidence type="ECO:0000256" key="2">
    <source>
        <dbReference type="ARBA" id="ARBA00022723"/>
    </source>
</evidence>
<name>A0A3B1BD71_9ZZZZ</name>
<dbReference type="GO" id="GO:0042597">
    <property type="term" value="C:periplasmic space"/>
    <property type="evidence" value="ECO:0007669"/>
    <property type="project" value="InterPro"/>
</dbReference>
<dbReference type="NCBIfam" id="TIGR02052">
    <property type="entry name" value="MerP"/>
    <property type="match status" value="1"/>
</dbReference>
<feature type="domain" description="HMA" evidence="3">
    <location>
        <begin position="32"/>
        <end position="98"/>
    </location>
</feature>
<evidence type="ECO:0000256" key="1">
    <source>
        <dbReference type="ARBA" id="ARBA00004196"/>
    </source>
</evidence>
<dbReference type="InterPro" id="IPR006121">
    <property type="entry name" value="HMA_dom"/>
</dbReference>
<dbReference type="AlphaFoldDB" id="A0A3B1BD71"/>
<dbReference type="CDD" id="cd00371">
    <property type="entry name" value="HMA"/>
    <property type="match status" value="1"/>
</dbReference>
<gene>
    <name evidence="4" type="ORF">MNBD_GAMMA24-479</name>
</gene>
<sequence length="100" mass="10776">MPKKILFFLMFLIAINGSFFQSAMAADKDSIKTVTLAVKNMTCRMCPITIRKSLKKVDGVISASADLDSKTATVKFDTHKTNIAALIAATTNAGYPSSVK</sequence>
<dbReference type="InterPro" id="IPR001802">
    <property type="entry name" value="MerP/CopZ"/>
</dbReference>
<accession>A0A3B1BD71</accession>
<keyword evidence="2" id="KW-0479">Metal-binding</keyword>
<dbReference type="FunFam" id="3.30.70.100:FF:000001">
    <property type="entry name" value="ATPase copper transporting beta"/>
    <property type="match status" value="1"/>
</dbReference>
<dbReference type="SUPFAM" id="SSF55008">
    <property type="entry name" value="HMA, heavy metal-associated domain"/>
    <property type="match status" value="1"/>
</dbReference>
<proteinExistence type="predicted"/>
<evidence type="ECO:0000313" key="4">
    <source>
        <dbReference type="EMBL" id="VAX12301.1"/>
    </source>
</evidence>
<dbReference type="PROSITE" id="PS50846">
    <property type="entry name" value="HMA_2"/>
    <property type="match status" value="1"/>
</dbReference>
<dbReference type="GO" id="GO:0015097">
    <property type="term" value="F:mercury ion transmembrane transporter activity"/>
    <property type="evidence" value="ECO:0007669"/>
    <property type="project" value="InterPro"/>
</dbReference>
<dbReference type="GO" id="GO:0045340">
    <property type="term" value="F:mercury ion binding"/>
    <property type="evidence" value="ECO:0007669"/>
    <property type="project" value="InterPro"/>
</dbReference>
<dbReference type="InterPro" id="IPR036163">
    <property type="entry name" value="HMA_dom_sf"/>
</dbReference>
<dbReference type="PRINTS" id="PR00946">
    <property type="entry name" value="HGSCAVENGER"/>
</dbReference>
<organism evidence="4">
    <name type="scientific">hydrothermal vent metagenome</name>
    <dbReference type="NCBI Taxonomy" id="652676"/>
    <lineage>
        <taxon>unclassified sequences</taxon>
        <taxon>metagenomes</taxon>
        <taxon>ecological metagenomes</taxon>
    </lineage>
</organism>